<feature type="repeat" description="PPR" evidence="2">
    <location>
        <begin position="102"/>
        <end position="136"/>
    </location>
</feature>
<accession>A0A9Q0H238</accession>
<dbReference type="SUPFAM" id="SSF48452">
    <property type="entry name" value="TPR-like"/>
    <property type="match status" value="1"/>
</dbReference>
<dbReference type="Pfam" id="PF20430">
    <property type="entry name" value="Eplus_motif"/>
    <property type="match status" value="1"/>
</dbReference>
<dbReference type="EMBL" id="JAMYWD010000010">
    <property type="protein sequence ID" value="KAJ4958183.1"/>
    <property type="molecule type" value="Genomic_DNA"/>
</dbReference>
<dbReference type="PROSITE" id="PS51375">
    <property type="entry name" value="PPR"/>
    <property type="match status" value="5"/>
</dbReference>
<dbReference type="GO" id="GO:0009451">
    <property type="term" value="P:RNA modification"/>
    <property type="evidence" value="ECO:0007669"/>
    <property type="project" value="InterPro"/>
</dbReference>
<dbReference type="Gene3D" id="1.25.40.10">
    <property type="entry name" value="Tetratricopeptide repeat domain"/>
    <property type="match status" value="3"/>
</dbReference>
<protein>
    <recommendedName>
        <fullName evidence="5">Pentatricopeptide repeat-containing protein At1g31430</fullName>
    </recommendedName>
</protein>
<dbReference type="OrthoDB" id="185373at2759"/>
<comment type="caution">
    <text evidence="3">The sequence shown here is derived from an EMBL/GenBank/DDBJ whole genome shotgun (WGS) entry which is preliminary data.</text>
</comment>
<dbReference type="FunFam" id="1.25.40.10:FF:000427">
    <property type="entry name" value="Pentatricopeptide repeat-containing protein chloroplastic"/>
    <property type="match status" value="1"/>
</dbReference>
<evidence type="ECO:0000256" key="2">
    <source>
        <dbReference type="PROSITE-ProRule" id="PRU00708"/>
    </source>
</evidence>
<dbReference type="Pfam" id="PF01535">
    <property type="entry name" value="PPR"/>
    <property type="match status" value="3"/>
</dbReference>
<dbReference type="Pfam" id="PF20431">
    <property type="entry name" value="E_motif"/>
    <property type="match status" value="1"/>
</dbReference>
<dbReference type="PANTHER" id="PTHR47926:SF489">
    <property type="entry name" value="PENTATRICOPEPTIDE REPEAT-CONTAINING PROTEIN"/>
    <property type="match status" value="1"/>
</dbReference>
<feature type="repeat" description="PPR" evidence="2">
    <location>
        <begin position="203"/>
        <end position="233"/>
    </location>
</feature>
<dbReference type="FunFam" id="1.25.40.10:FF:000184">
    <property type="entry name" value="Pentatricopeptide repeat-containing protein, chloroplastic"/>
    <property type="match status" value="1"/>
</dbReference>
<gene>
    <name evidence="3" type="ORF">NE237_025294</name>
</gene>
<dbReference type="InterPro" id="IPR046849">
    <property type="entry name" value="E2_motif"/>
</dbReference>
<feature type="repeat" description="PPR" evidence="2">
    <location>
        <begin position="304"/>
        <end position="334"/>
    </location>
</feature>
<dbReference type="InterPro" id="IPR046960">
    <property type="entry name" value="PPR_At4g14850-like_plant"/>
</dbReference>
<dbReference type="Proteomes" id="UP001141806">
    <property type="component" value="Unassembled WGS sequence"/>
</dbReference>
<dbReference type="InterPro" id="IPR046848">
    <property type="entry name" value="E_motif"/>
</dbReference>
<organism evidence="3 4">
    <name type="scientific">Protea cynaroides</name>
    <dbReference type="NCBI Taxonomy" id="273540"/>
    <lineage>
        <taxon>Eukaryota</taxon>
        <taxon>Viridiplantae</taxon>
        <taxon>Streptophyta</taxon>
        <taxon>Embryophyta</taxon>
        <taxon>Tracheophyta</taxon>
        <taxon>Spermatophyta</taxon>
        <taxon>Magnoliopsida</taxon>
        <taxon>Proteales</taxon>
        <taxon>Proteaceae</taxon>
        <taxon>Protea</taxon>
    </lineage>
</organism>
<evidence type="ECO:0000313" key="4">
    <source>
        <dbReference type="Proteomes" id="UP001141806"/>
    </source>
</evidence>
<sequence length="668" mass="75698">MLPRRPGFLLFNFISCRSLPLLRRFFYSSTRKTTRLTKQECLLHLQNCKSMKELKQIQSQMLMAGLHQNRDALNKVMVFSTDPDSGNLRYAERIFNYVQEPYLFLYNLMIKAFAKKDNFRKAVLLFAKLREDGLSPDNFTYPFVLKAIGCLREVTEGRKVHGFIVKTGLEFDSYVRNSLMDMYVEMGCIETLQQLFEEMTERDVITWNVLISSYVRSGRFKNALSVFRRMSRETSARPDEATVVSTLSACVALGYLDLGKEIHGYISKELEFSTIISNALLDMYAKCGCLTLAHRIFDEMPIKNVISWTSMVSGYVNCGQLDDARNLFERIPKRDVVLWTAMINGYVQFNRFDEALALFREMQIKRVKPDRFTLVALLTGCAQLGALEQGNWIHGHIEENMIRIDAVLGTALIDMYAKCGCIEKSLEIFSSVKERDNASWTAIICGLAMNGRTSKALELFEEMKSAGAKPDDITFIGVLSACSHGGLVKEGHFYFDSMRKDHQIEPKTEHYGCLVDLFGRAGLLDEAEKLIETIPNDKIEITVPLWGALLSACRIHGNVGMGERVAKRLVEVESCNSGVHTLLANIYAAADRWEDVTKARRRMKDLGVKKVPGCSSIEINGIIVHEFLVGDTSHPEMREIYSTLTDLAKPLLVLEENVIDGEDMIPLL</sequence>
<dbReference type="InterPro" id="IPR011990">
    <property type="entry name" value="TPR-like_helical_dom_sf"/>
</dbReference>
<evidence type="ECO:0000256" key="1">
    <source>
        <dbReference type="ARBA" id="ARBA00022737"/>
    </source>
</evidence>
<dbReference type="PANTHER" id="PTHR47926">
    <property type="entry name" value="PENTATRICOPEPTIDE REPEAT-CONTAINING PROTEIN"/>
    <property type="match status" value="1"/>
</dbReference>
<evidence type="ECO:0008006" key="5">
    <source>
        <dbReference type="Google" id="ProtNLM"/>
    </source>
</evidence>
<dbReference type="NCBIfam" id="TIGR00756">
    <property type="entry name" value="PPR"/>
    <property type="match status" value="5"/>
</dbReference>
<keyword evidence="4" id="KW-1185">Reference proteome</keyword>
<feature type="repeat" description="PPR" evidence="2">
    <location>
        <begin position="436"/>
        <end position="470"/>
    </location>
</feature>
<reference evidence="3" key="1">
    <citation type="journal article" date="2023" name="Plant J.">
        <title>The genome of the king protea, Protea cynaroides.</title>
        <authorList>
            <person name="Chang J."/>
            <person name="Duong T.A."/>
            <person name="Schoeman C."/>
            <person name="Ma X."/>
            <person name="Roodt D."/>
            <person name="Barker N."/>
            <person name="Li Z."/>
            <person name="Van de Peer Y."/>
            <person name="Mizrachi E."/>
        </authorList>
    </citation>
    <scope>NUCLEOTIDE SEQUENCE</scope>
    <source>
        <tissue evidence="3">Young leaves</tissue>
    </source>
</reference>
<evidence type="ECO:0000313" key="3">
    <source>
        <dbReference type="EMBL" id="KAJ4958183.1"/>
    </source>
</evidence>
<keyword evidence="1" id="KW-0677">Repeat</keyword>
<dbReference type="Pfam" id="PF13041">
    <property type="entry name" value="PPR_2"/>
    <property type="match status" value="4"/>
</dbReference>
<feature type="repeat" description="PPR" evidence="2">
    <location>
        <begin position="335"/>
        <end position="369"/>
    </location>
</feature>
<dbReference type="GO" id="GO:0003723">
    <property type="term" value="F:RNA binding"/>
    <property type="evidence" value="ECO:0007669"/>
    <property type="project" value="InterPro"/>
</dbReference>
<name>A0A9Q0H238_9MAGN</name>
<proteinExistence type="predicted"/>
<dbReference type="AlphaFoldDB" id="A0A9Q0H238"/>
<dbReference type="InterPro" id="IPR002885">
    <property type="entry name" value="PPR_rpt"/>
</dbReference>
<dbReference type="FunFam" id="1.25.40.10:FF:000348">
    <property type="entry name" value="Pentatricopeptide repeat-containing protein chloroplastic"/>
    <property type="match status" value="1"/>
</dbReference>